<reference evidence="6" key="1">
    <citation type="journal article" date="2025" name="Foods">
        <title>Unveiling the Microbial Signatures of Arabica Coffee Cherries: Insights into Ripeness Specific Diversity, Functional Traits, and Implications for Quality and Safety.</title>
        <authorList>
            <consortium name="RefSeq"/>
            <person name="Tenea G.N."/>
            <person name="Cifuentes V."/>
            <person name="Reyes P."/>
            <person name="Cevallos-Vallejos M."/>
        </authorList>
    </citation>
    <scope>NUCLEOTIDE SEQUENCE [LARGE SCALE GENOMIC DNA]</scope>
</reference>
<evidence type="ECO:0000313" key="7">
    <source>
        <dbReference type="RefSeq" id="XP_071927865.1"/>
    </source>
</evidence>
<dbReference type="SUPFAM" id="SSF53756">
    <property type="entry name" value="UDP-Glycosyltransferase/glycogen phosphorylase"/>
    <property type="match status" value="1"/>
</dbReference>
<name>A0ABM4W7Z8_COFAR</name>
<dbReference type="Gene3D" id="3.40.50.2000">
    <property type="entry name" value="Glycogen Phosphorylase B"/>
    <property type="match status" value="2"/>
</dbReference>
<evidence type="ECO:0000256" key="1">
    <source>
        <dbReference type="ARBA" id="ARBA00009995"/>
    </source>
</evidence>
<dbReference type="EC" id="2.4.1.-" evidence="4"/>
<reference evidence="7" key="2">
    <citation type="submission" date="2025-08" db="UniProtKB">
        <authorList>
            <consortium name="RefSeq"/>
        </authorList>
    </citation>
    <scope>IDENTIFICATION</scope>
    <source>
        <tissue evidence="7">Leaves</tissue>
    </source>
</reference>
<organism evidence="6 7">
    <name type="scientific">Coffea arabica</name>
    <name type="common">Arabian coffee</name>
    <dbReference type="NCBI Taxonomy" id="13443"/>
    <lineage>
        <taxon>Eukaryota</taxon>
        <taxon>Viridiplantae</taxon>
        <taxon>Streptophyta</taxon>
        <taxon>Embryophyta</taxon>
        <taxon>Tracheophyta</taxon>
        <taxon>Spermatophyta</taxon>
        <taxon>Magnoliopsida</taxon>
        <taxon>eudicotyledons</taxon>
        <taxon>Gunneridae</taxon>
        <taxon>Pentapetalae</taxon>
        <taxon>asterids</taxon>
        <taxon>lamiids</taxon>
        <taxon>Gentianales</taxon>
        <taxon>Rubiaceae</taxon>
        <taxon>Ixoroideae</taxon>
        <taxon>Gardenieae complex</taxon>
        <taxon>Bertiereae - Coffeeae clade</taxon>
        <taxon>Coffeeae</taxon>
        <taxon>Coffea</taxon>
    </lineage>
</organism>
<dbReference type="Proteomes" id="UP001652660">
    <property type="component" value="Chromosome 1e"/>
</dbReference>
<evidence type="ECO:0000256" key="5">
    <source>
        <dbReference type="SAM" id="SignalP"/>
    </source>
</evidence>
<protein>
    <recommendedName>
        <fullName evidence="4">Glycosyltransferase</fullName>
        <ecNumber evidence="4">2.4.1.-</ecNumber>
    </recommendedName>
</protein>
<dbReference type="Pfam" id="PF00201">
    <property type="entry name" value="UDPGT"/>
    <property type="match status" value="1"/>
</dbReference>
<keyword evidence="5" id="KW-0732">Signal</keyword>
<keyword evidence="2 3" id="KW-0808">Transferase</keyword>
<evidence type="ECO:0000256" key="4">
    <source>
        <dbReference type="RuleBase" id="RU362057"/>
    </source>
</evidence>
<dbReference type="GeneID" id="113690591"/>
<gene>
    <name evidence="7" type="primary">LOC113690591</name>
</gene>
<feature type="chain" id="PRO_5045626973" description="Glycosyltransferase" evidence="5">
    <location>
        <begin position="30"/>
        <end position="427"/>
    </location>
</feature>
<evidence type="ECO:0000256" key="3">
    <source>
        <dbReference type="RuleBase" id="RU003718"/>
    </source>
</evidence>
<dbReference type="PROSITE" id="PS00375">
    <property type="entry name" value="UDPGT"/>
    <property type="match status" value="1"/>
</dbReference>
<keyword evidence="3" id="KW-0328">Glycosyltransferase</keyword>
<evidence type="ECO:0000313" key="6">
    <source>
        <dbReference type="Proteomes" id="UP001652660"/>
    </source>
</evidence>
<dbReference type="InterPro" id="IPR035595">
    <property type="entry name" value="UDP_glycos_trans_CS"/>
</dbReference>
<evidence type="ECO:0000256" key="2">
    <source>
        <dbReference type="ARBA" id="ARBA00022679"/>
    </source>
</evidence>
<comment type="similarity">
    <text evidence="1 3">Belongs to the UDP-glycosyltransferase family.</text>
</comment>
<accession>A0ABM4W7Z8</accession>
<sequence>MALRNSTAKLHLLFLPFFTPSHMIPLVNAAGLFAAQGVKVTILSTKHNTVLFQSSIDRAIELGHDISVHNLKFPSAEVGLPEGIENFSVATTQEMLAKVFNGLMLLQNAMEELIQCLSPHCIISDKQYAWTTDLGEKLKIPRILFYPESFFCRSLRHNLQQYEPHKSVNSDSESFLIHGLPDKVEMKRSQLEDHMKTKTQYSEVVLKPIKESELRSFGLLFDTFYELEPQYADYFRNVRGIKAWAIGPLFYFSSKEKTDNTTDGKDSCLKWLDTQGTNQVLYVSFGSITKFSDAQLREIALALEGLNQPFIWVVRKRENDQDNQQESWLPDGFEDRITEGNKGLVIRGWAPQLKILNHPAVGGFMTHCGWNSTMEAMTAGVPLITWPLFAEQFYNEKLVQVLKVGVSVGADHWKFSPISEGPVVESK</sequence>
<feature type="signal peptide" evidence="5">
    <location>
        <begin position="1"/>
        <end position="29"/>
    </location>
</feature>
<dbReference type="PANTHER" id="PTHR48047:SF150">
    <property type="entry name" value="SOLANIDINE UDP-GLUCOSE GLUCOSYLTRANSFERASE 1"/>
    <property type="match status" value="1"/>
</dbReference>
<proteinExistence type="inferred from homology"/>
<dbReference type="InterPro" id="IPR002213">
    <property type="entry name" value="UDP_glucos_trans"/>
</dbReference>
<dbReference type="RefSeq" id="XP_071927865.1">
    <property type="nucleotide sequence ID" value="XM_072071764.1"/>
</dbReference>
<dbReference type="CDD" id="cd03784">
    <property type="entry name" value="GT1_Gtf-like"/>
    <property type="match status" value="1"/>
</dbReference>
<keyword evidence="6" id="KW-1185">Reference proteome</keyword>
<dbReference type="PANTHER" id="PTHR48047">
    <property type="entry name" value="GLYCOSYLTRANSFERASE"/>
    <property type="match status" value="1"/>
</dbReference>